<dbReference type="NCBIfam" id="TIGR00029">
    <property type="entry name" value="S20"/>
    <property type="match status" value="1"/>
</dbReference>
<evidence type="ECO:0000256" key="8">
    <source>
        <dbReference type="HAMAP-Rule" id="MF_00500"/>
    </source>
</evidence>
<keyword evidence="3 8" id="KW-0699">rRNA-binding</keyword>
<proteinExistence type="inferred from homology"/>
<organism evidence="10 11">
    <name type="scientific">Archangium gephyra</name>
    <dbReference type="NCBI Taxonomy" id="48"/>
    <lineage>
        <taxon>Bacteria</taxon>
        <taxon>Pseudomonadati</taxon>
        <taxon>Myxococcota</taxon>
        <taxon>Myxococcia</taxon>
        <taxon>Myxococcales</taxon>
        <taxon>Cystobacterineae</taxon>
        <taxon>Archangiaceae</taxon>
        <taxon>Archangium</taxon>
    </lineage>
</organism>
<evidence type="ECO:0000256" key="9">
    <source>
        <dbReference type="SAM" id="MobiDB-lite"/>
    </source>
</evidence>
<evidence type="ECO:0000256" key="2">
    <source>
        <dbReference type="ARBA" id="ARBA00007634"/>
    </source>
</evidence>
<evidence type="ECO:0000256" key="3">
    <source>
        <dbReference type="ARBA" id="ARBA00022730"/>
    </source>
</evidence>
<comment type="similarity">
    <text evidence="2 8">Belongs to the bacterial ribosomal protein bS20 family.</text>
</comment>
<evidence type="ECO:0000256" key="4">
    <source>
        <dbReference type="ARBA" id="ARBA00022884"/>
    </source>
</evidence>
<keyword evidence="6 8" id="KW-0687">Ribonucleoprotein</keyword>
<dbReference type="Proteomes" id="UP000249061">
    <property type="component" value="Unassembled WGS sequence"/>
</dbReference>
<keyword evidence="4 8" id="KW-0694">RNA-binding</keyword>
<dbReference type="GO" id="GO:0015935">
    <property type="term" value="C:small ribosomal subunit"/>
    <property type="evidence" value="ECO:0007669"/>
    <property type="project" value="TreeGrafter"/>
</dbReference>
<evidence type="ECO:0000313" key="10">
    <source>
        <dbReference type="EMBL" id="PZR12735.1"/>
    </source>
</evidence>
<sequence>MANTKSAQKRNRQAIKRNARNSAVKSNVKTAIKAAREAIASGDKGKATTALAAATSALAKAATKGVLHAKNSSRRIGRLSHEASKKFAAAAK</sequence>
<dbReference type="Pfam" id="PF01649">
    <property type="entry name" value="Ribosomal_S20p"/>
    <property type="match status" value="1"/>
</dbReference>
<dbReference type="InterPro" id="IPR002583">
    <property type="entry name" value="Ribosomal_bS20"/>
</dbReference>
<protein>
    <recommendedName>
        <fullName evidence="7 8">Small ribosomal subunit protein bS20</fullName>
    </recommendedName>
</protein>
<dbReference type="AlphaFoldDB" id="A0A2W5TNA5"/>
<dbReference type="GO" id="GO:0003735">
    <property type="term" value="F:structural constituent of ribosome"/>
    <property type="evidence" value="ECO:0007669"/>
    <property type="project" value="InterPro"/>
</dbReference>
<evidence type="ECO:0000256" key="6">
    <source>
        <dbReference type="ARBA" id="ARBA00023274"/>
    </source>
</evidence>
<dbReference type="InterPro" id="IPR036510">
    <property type="entry name" value="Ribosomal_bS20_sf"/>
</dbReference>
<comment type="function">
    <text evidence="1 8">Binds directly to 16S ribosomal RNA.</text>
</comment>
<dbReference type="EMBL" id="QFQP01000011">
    <property type="protein sequence ID" value="PZR12735.1"/>
    <property type="molecule type" value="Genomic_DNA"/>
</dbReference>
<evidence type="ECO:0000256" key="7">
    <source>
        <dbReference type="ARBA" id="ARBA00035136"/>
    </source>
</evidence>
<dbReference type="PANTHER" id="PTHR33398">
    <property type="entry name" value="30S RIBOSOMAL PROTEIN S20"/>
    <property type="match status" value="1"/>
</dbReference>
<dbReference type="GO" id="GO:0005829">
    <property type="term" value="C:cytosol"/>
    <property type="evidence" value="ECO:0007669"/>
    <property type="project" value="TreeGrafter"/>
</dbReference>
<feature type="region of interest" description="Disordered" evidence="9">
    <location>
        <begin position="1"/>
        <end position="28"/>
    </location>
</feature>
<comment type="caution">
    <text evidence="10">The sequence shown here is derived from an EMBL/GenBank/DDBJ whole genome shotgun (WGS) entry which is preliminary data.</text>
</comment>
<dbReference type="PANTHER" id="PTHR33398:SF1">
    <property type="entry name" value="SMALL RIBOSOMAL SUBUNIT PROTEIN BS20C"/>
    <property type="match status" value="1"/>
</dbReference>
<dbReference type="HAMAP" id="MF_00500">
    <property type="entry name" value="Ribosomal_bS20"/>
    <property type="match status" value="1"/>
</dbReference>
<accession>A0A2W5TNA5</accession>
<dbReference type="GO" id="GO:0070181">
    <property type="term" value="F:small ribosomal subunit rRNA binding"/>
    <property type="evidence" value="ECO:0007669"/>
    <property type="project" value="TreeGrafter"/>
</dbReference>
<gene>
    <name evidence="8" type="primary">rpsT</name>
    <name evidence="10" type="ORF">DI536_14275</name>
</gene>
<feature type="compositionally biased region" description="Basic residues" evidence="9">
    <location>
        <begin position="7"/>
        <end position="19"/>
    </location>
</feature>
<reference evidence="10 11" key="1">
    <citation type="submission" date="2017-08" db="EMBL/GenBank/DDBJ databases">
        <title>Infants hospitalized years apart are colonized by the same room-sourced microbial strains.</title>
        <authorList>
            <person name="Brooks B."/>
            <person name="Olm M.R."/>
            <person name="Firek B.A."/>
            <person name="Baker R."/>
            <person name="Thomas B.C."/>
            <person name="Morowitz M.J."/>
            <person name="Banfield J.F."/>
        </authorList>
    </citation>
    <scope>NUCLEOTIDE SEQUENCE [LARGE SCALE GENOMIC DNA]</scope>
    <source>
        <strain evidence="10">S2_003_000_R2_14</strain>
    </source>
</reference>
<evidence type="ECO:0000313" key="11">
    <source>
        <dbReference type="Proteomes" id="UP000249061"/>
    </source>
</evidence>
<dbReference type="GO" id="GO:0006412">
    <property type="term" value="P:translation"/>
    <property type="evidence" value="ECO:0007669"/>
    <property type="project" value="UniProtKB-UniRule"/>
</dbReference>
<evidence type="ECO:0000256" key="1">
    <source>
        <dbReference type="ARBA" id="ARBA00003134"/>
    </source>
</evidence>
<dbReference type="Gene3D" id="1.20.58.110">
    <property type="entry name" value="Ribosomal protein S20"/>
    <property type="match status" value="1"/>
</dbReference>
<name>A0A2W5TNA5_9BACT</name>
<keyword evidence="5 8" id="KW-0689">Ribosomal protein</keyword>
<evidence type="ECO:0000256" key="5">
    <source>
        <dbReference type="ARBA" id="ARBA00022980"/>
    </source>
</evidence>
<dbReference type="SUPFAM" id="SSF46992">
    <property type="entry name" value="Ribosomal protein S20"/>
    <property type="match status" value="1"/>
</dbReference>